<sequence length="92" mass="10133">MPVLDAAAAGDYHILISNSERSLKSDWYTVNLQEPLHTLPIPLLGHNESTTPSLKALFDTIRAWGYSASFSSRDNLVLIGFLPILNLPLLLS</sequence>
<name>A0A8J7DB76_9CYAN</name>
<evidence type="ECO:0000313" key="2">
    <source>
        <dbReference type="Proteomes" id="UP000636505"/>
    </source>
</evidence>
<protein>
    <submittedName>
        <fullName evidence="1">DUF4058 family protein</fullName>
    </submittedName>
</protein>
<reference evidence="1" key="1">
    <citation type="submission" date="2020-10" db="EMBL/GenBank/DDBJ databases">
        <authorList>
            <person name="Castelo-Branco R."/>
            <person name="Eusebio N."/>
            <person name="Adriana R."/>
            <person name="Vieira A."/>
            <person name="Brugerolle De Fraissinette N."/>
            <person name="Rezende De Castro R."/>
            <person name="Schneider M.P."/>
            <person name="Vasconcelos V."/>
            <person name="Leao P.N."/>
        </authorList>
    </citation>
    <scope>NUCLEOTIDE SEQUENCE</scope>
    <source>
        <strain evidence="1">LEGE 07310</strain>
    </source>
</reference>
<dbReference type="EMBL" id="JADEXG010000002">
    <property type="protein sequence ID" value="MBE9075968.1"/>
    <property type="molecule type" value="Genomic_DNA"/>
</dbReference>
<keyword evidence="2" id="KW-1185">Reference proteome</keyword>
<evidence type="ECO:0000313" key="1">
    <source>
        <dbReference type="EMBL" id="MBE9075968.1"/>
    </source>
</evidence>
<proteinExistence type="predicted"/>
<dbReference type="Pfam" id="PF13267">
    <property type="entry name" value="DUF4058"/>
    <property type="match status" value="1"/>
</dbReference>
<gene>
    <name evidence="1" type="ORF">IQ241_01420</name>
</gene>
<dbReference type="Proteomes" id="UP000636505">
    <property type="component" value="Unassembled WGS sequence"/>
</dbReference>
<accession>A0A8J7DB76</accession>
<dbReference type="InterPro" id="IPR025132">
    <property type="entry name" value="DUF4058"/>
</dbReference>
<comment type="caution">
    <text evidence="1">The sequence shown here is derived from an EMBL/GenBank/DDBJ whole genome shotgun (WGS) entry which is preliminary data.</text>
</comment>
<organism evidence="1 2">
    <name type="scientific">Vasconcelosia minhoensis LEGE 07310</name>
    <dbReference type="NCBI Taxonomy" id="915328"/>
    <lineage>
        <taxon>Bacteria</taxon>
        <taxon>Bacillati</taxon>
        <taxon>Cyanobacteriota</taxon>
        <taxon>Cyanophyceae</taxon>
        <taxon>Nodosilineales</taxon>
        <taxon>Cymatolegaceae</taxon>
        <taxon>Vasconcelosia</taxon>
        <taxon>Vasconcelosia minhoensis</taxon>
    </lineage>
</organism>
<dbReference type="AlphaFoldDB" id="A0A8J7DB76"/>